<organism evidence="2 3">
    <name type="scientific">Zoogloea oryzae</name>
    <dbReference type="NCBI Taxonomy" id="310767"/>
    <lineage>
        <taxon>Bacteria</taxon>
        <taxon>Pseudomonadati</taxon>
        <taxon>Pseudomonadota</taxon>
        <taxon>Betaproteobacteria</taxon>
        <taxon>Rhodocyclales</taxon>
        <taxon>Zoogloeaceae</taxon>
        <taxon>Zoogloea</taxon>
    </lineage>
</organism>
<evidence type="ECO:0000313" key="3">
    <source>
        <dbReference type="Proteomes" id="UP001157167"/>
    </source>
</evidence>
<sequence length="212" mass="23132">MKKYFVTGLLIWIPLVITFVVLAWIITTLDQILLLVPPTFRPDALLGFHVPGIGVVVSLVVIVATGLAAANFVGQRMVRFWESLLSRIPVVKSIYYSVKQVSDTLLSSNGQAFRKALLIQYPREGMWTIGFQTGSPGGDAAHHLGNDFVSVYVPTTPNPTSGFFLMLPRKDAIELDMSVDEALKYIISMGVVSPPPSNRPPALKPAAALLNQ</sequence>
<keyword evidence="1" id="KW-1133">Transmembrane helix</keyword>
<protein>
    <recommendedName>
        <fullName evidence="4">DUF502 domain-containing protein</fullName>
    </recommendedName>
</protein>
<evidence type="ECO:0008006" key="4">
    <source>
        <dbReference type="Google" id="ProtNLM"/>
    </source>
</evidence>
<dbReference type="PANTHER" id="PTHR31876">
    <property type="entry name" value="COV-LIKE PROTEIN 1"/>
    <property type="match status" value="1"/>
</dbReference>
<reference evidence="3" key="1">
    <citation type="journal article" date="2019" name="Int. J. Syst. Evol. Microbiol.">
        <title>The Global Catalogue of Microorganisms (GCM) 10K type strain sequencing project: providing services to taxonomists for standard genome sequencing and annotation.</title>
        <authorList>
            <consortium name="The Broad Institute Genomics Platform"/>
            <consortium name="The Broad Institute Genome Sequencing Center for Infectious Disease"/>
            <person name="Wu L."/>
            <person name="Ma J."/>
        </authorList>
    </citation>
    <scope>NUCLEOTIDE SEQUENCE [LARGE SCALE GENOMIC DNA]</scope>
    <source>
        <strain evidence="3">NBRC 102407</strain>
    </source>
</reference>
<dbReference type="Proteomes" id="UP001157167">
    <property type="component" value="Unassembled WGS sequence"/>
</dbReference>
<evidence type="ECO:0000256" key="1">
    <source>
        <dbReference type="SAM" id="Phobius"/>
    </source>
</evidence>
<dbReference type="InterPro" id="IPR007462">
    <property type="entry name" value="COV1-like"/>
</dbReference>
<feature type="transmembrane region" description="Helical" evidence="1">
    <location>
        <begin position="7"/>
        <end position="26"/>
    </location>
</feature>
<evidence type="ECO:0000313" key="2">
    <source>
        <dbReference type="EMBL" id="GLT20849.1"/>
    </source>
</evidence>
<dbReference type="PANTHER" id="PTHR31876:SF26">
    <property type="entry name" value="PROTEIN LIKE COV 2"/>
    <property type="match status" value="1"/>
</dbReference>
<keyword evidence="3" id="KW-1185">Reference proteome</keyword>
<comment type="caution">
    <text evidence="2">The sequence shown here is derived from an EMBL/GenBank/DDBJ whole genome shotgun (WGS) entry which is preliminary data.</text>
</comment>
<keyword evidence="1" id="KW-0472">Membrane</keyword>
<accession>A0ABQ6F6G6</accession>
<dbReference type="EMBL" id="BSPX01000002">
    <property type="protein sequence ID" value="GLT20849.1"/>
    <property type="molecule type" value="Genomic_DNA"/>
</dbReference>
<name>A0ABQ6F6G6_9RHOO</name>
<feature type="transmembrane region" description="Helical" evidence="1">
    <location>
        <begin position="46"/>
        <end position="73"/>
    </location>
</feature>
<keyword evidence="1" id="KW-0812">Transmembrane</keyword>
<gene>
    <name evidence="2" type="ORF">GCM10007933_03010</name>
</gene>
<dbReference type="Pfam" id="PF04367">
    <property type="entry name" value="DUF502"/>
    <property type="match status" value="1"/>
</dbReference>
<proteinExistence type="predicted"/>
<dbReference type="RefSeq" id="WP_153161417.1">
    <property type="nucleotide sequence ID" value="NZ_BSPX01000002.1"/>
</dbReference>